<keyword evidence="2" id="KW-1185">Reference proteome</keyword>
<dbReference type="Proteomes" id="UP001631957">
    <property type="component" value="Unassembled WGS sequence"/>
</dbReference>
<protein>
    <submittedName>
        <fullName evidence="1">Uncharacterized protein</fullName>
    </submittedName>
</protein>
<proteinExistence type="predicted"/>
<organism evidence="1 2">
    <name type="scientific">Streptomyces niveiscabiei</name>
    <dbReference type="NCBI Taxonomy" id="164115"/>
    <lineage>
        <taxon>Bacteria</taxon>
        <taxon>Bacillati</taxon>
        <taxon>Actinomycetota</taxon>
        <taxon>Actinomycetes</taxon>
        <taxon>Kitasatosporales</taxon>
        <taxon>Streptomycetaceae</taxon>
        <taxon>Streptomyces</taxon>
    </lineage>
</organism>
<gene>
    <name evidence="1" type="ORF">ACKI18_35235</name>
</gene>
<comment type="caution">
    <text evidence="1">The sequence shown here is derived from an EMBL/GenBank/DDBJ whole genome shotgun (WGS) entry which is preliminary data.</text>
</comment>
<reference evidence="1 2" key="1">
    <citation type="submission" date="2024-12" db="EMBL/GenBank/DDBJ databases">
        <title>Forecasting of Potato common scab and diversities of Pathogenic streptomyces spp. in china.</title>
        <authorList>
            <person name="Handique U."/>
            <person name="Wu J."/>
        </authorList>
    </citation>
    <scope>NUCLEOTIDE SEQUENCE [LARGE SCALE GENOMIC DNA]</scope>
    <source>
        <strain evidence="1 2">ZRIMU1530</strain>
    </source>
</reference>
<accession>A0ABW9I4I5</accession>
<dbReference type="RefSeq" id="WP_409122800.1">
    <property type="nucleotide sequence ID" value="NZ_JBJVNI010000023.1"/>
</dbReference>
<dbReference type="EMBL" id="JBJVNI010000023">
    <property type="protein sequence ID" value="MFM9613928.1"/>
    <property type="molecule type" value="Genomic_DNA"/>
</dbReference>
<evidence type="ECO:0000313" key="2">
    <source>
        <dbReference type="Proteomes" id="UP001631957"/>
    </source>
</evidence>
<sequence length="156" mass="17130">MTMLEVPPGPGFVATVAAVTAIHQADGYDLAQLLITHPGPRWANETPETVEDGMRRLATALHLGPCDADPPMIGGRLLVRRTLAALDYGHDEYMMTIPTPSQNWLTLVSHGALCRICVAFPPLPLGADQDETDEHLRKSFALGLVRWGTTYARRRF</sequence>
<evidence type="ECO:0000313" key="1">
    <source>
        <dbReference type="EMBL" id="MFM9613928.1"/>
    </source>
</evidence>
<name>A0ABW9I4I5_9ACTN</name>